<dbReference type="Gene3D" id="3.40.50.300">
    <property type="entry name" value="P-loop containing nucleotide triphosphate hydrolases"/>
    <property type="match status" value="1"/>
</dbReference>
<protein>
    <submittedName>
        <fullName evidence="5">NACHT domain</fullName>
    </submittedName>
</protein>
<feature type="repeat" description="ANK" evidence="2">
    <location>
        <begin position="969"/>
        <end position="1001"/>
    </location>
</feature>
<dbReference type="InterPro" id="IPR056884">
    <property type="entry name" value="NPHP3-like_N"/>
</dbReference>
<dbReference type="Pfam" id="PF22939">
    <property type="entry name" value="WHD_GPIID"/>
    <property type="match status" value="1"/>
</dbReference>
<feature type="repeat" description="ANK" evidence="2">
    <location>
        <begin position="898"/>
        <end position="930"/>
    </location>
</feature>
<dbReference type="Pfam" id="PF00023">
    <property type="entry name" value="Ank"/>
    <property type="match status" value="1"/>
</dbReference>
<dbReference type="Pfam" id="PF24809">
    <property type="entry name" value="DUF7708"/>
    <property type="match status" value="1"/>
</dbReference>
<dbReference type="PROSITE" id="PS50297">
    <property type="entry name" value="ANK_REP_REGION"/>
    <property type="match status" value="5"/>
</dbReference>
<organism evidence="5 6">
    <name type="scientific">Fusarium albosuccineum</name>
    <dbReference type="NCBI Taxonomy" id="1237068"/>
    <lineage>
        <taxon>Eukaryota</taxon>
        <taxon>Fungi</taxon>
        <taxon>Dikarya</taxon>
        <taxon>Ascomycota</taxon>
        <taxon>Pezizomycotina</taxon>
        <taxon>Sordariomycetes</taxon>
        <taxon>Hypocreomycetidae</taxon>
        <taxon>Hypocreales</taxon>
        <taxon>Nectriaceae</taxon>
        <taxon>Fusarium</taxon>
        <taxon>Fusarium decemcellulare species complex</taxon>
    </lineage>
</organism>
<keyword evidence="1" id="KW-0677">Repeat</keyword>
<evidence type="ECO:0000313" key="6">
    <source>
        <dbReference type="Proteomes" id="UP000554235"/>
    </source>
</evidence>
<gene>
    <name evidence="5" type="ORF">FALBO_15685</name>
</gene>
<proteinExistence type="predicted"/>
<dbReference type="EMBL" id="JAADYS010002758">
    <property type="protein sequence ID" value="KAF4455179.1"/>
    <property type="molecule type" value="Genomic_DNA"/>
</dbReference>
<dbReference type="AlphaFoldDB" id="A0A8H4KSZ6"/>
<evidence type="ECO:0000313" key="5">
    <source>
        <dbReference type="EMBL" id="KAF4455179.1"/>
    </source>
</evidence>
<evidence type="ECO:0000259" key="4">
    <source>
        <dbReference type="PROSITE" id="PS50837"/>
    </source>
</evidence>
<feature type="repeat" description="ANK" evidence="2">
    <location>
        <begin position="1116"/>
        <end position="1148"/>
    </location>
</feature>
<dbReference type="Gene3D" id="1.25.40.20">
    <property type="entry name" value="Ankyrin repeat-containing domain"/>
    <property type="match status" value="3"/>
</dbReference>
<dbReference type="SUPFAM" id="SSF48403">
    <property type="entry name" value="Ankyrin repeat"/>
    <property type="match status" value="1"/>
</dbReference>
<reference evidence="5 6" key="1">
    <citation type="submission" date="2020-01" db="EMBL/GenBank/DDBJ databases">
        <title>Identification and distribution of gene clusters putatively required for synthesis of sphingolipid metabolism inhibitors in phylogenetically diverse species of the filamentous fungus Fusarium.</title>
        <authorList>
            <person name="Kim H.-S."/>
            <person name="Busman M."/>
            <person name="Brown D.W."/>
            <person name="Divon H."/>
            <person name="Uhlig S."/>
            <person name="Proctor R.H."/>
        </authorList>
    </citation>
    <scope>NUCLEOTIDE SEQUENCE [LARGE SCALE GENOMIC DNA]</scope>
    <source>
        <strain evidence="5 6">NRRL 20459</strain>
    </source>
</reference>
<dbReference type="Pfam" id="PF24883">
    <property type="entry name" value="NPHP3_N"/>
    <property type="match status" value="1"/>
</dbReference>
<dbReference type="Pfam" id="PF12796">
    <property type="entry name" value="Ank_2"/>
    <property type="match status" value="3"/>
</dbReference>
<dbReference type="InterPro" id="IPR054471">
    <property type="entry name" value="GPIID_WHD"/>
</dbReference>
<keyword evidence="2" id="KW-0040">ANK repeat</keyword>
<dbReference type="InterPro" id="IPR007111">
    <property type="entry name" value="NACHT_NTPase"/>
</dbReference>
<dbReference type="InterPro" id="IPR027417">
    <property type="entry name" value="P-loop_NTPase"/>
</dbReference>
<dbReference type="InterPro" id="IPR002110">
    <property type="entry name" value="Ankyrin_rpt"/>
</dbReference>
<keyword evidence="3" id="KW-0175">Coiled coil</keyword>
<evidence type="ECO:0000256" key="3">
    <source>
        <dbReference type="SAM" id="Coils"/>
    </source>
</evidence>
<feature type="repeat" description="ANK" evidence="2">
    <location>
        <begin position="1081"/>
        <end position="1113"/>
    </location>
</feature>
<feature type="coiled-coil region" evidence="3">
    <location>
        <begin position="197"/>
        <end position="231"/>
    </location>
</feature>
<feature type="repeat" description="ANK" evidence="2">
    <location>
        <begin position="1039"/>
        <end position="1078"/>
    </location>
</feature>
<evidence type="ECO:0000256" key="1">
    <source>
        <dbReference type="ARBA" id="ARBA00022737"/>
    </source>
</evidence>
<comment type="caution">
    <text evidence="5">The sequence shown here is derived from an EMBL/GenBank/DDBJ whole genome shotgun (WGS) entry which is preliminary data.</text>
</comment>
<feature type="domain" description="NACHT" evidence="4">
    <location>
        <begin position="317"/>
        <end position="462"/>
    </location>
</feature>
<dbReference type="PANTHER" id="PTHR10039:SF10">
    <property type="entry name" value="NACHT DOMAIN-CONTAINING PROTEIN"/>
    <property type="match status" value="1"/>
</dbReference>
<dbReference type="Proteomes" id="UP000554235">
    <property type="component" value="Unassembled WGS sequence"/>
</dbReference>
<dbReference type="OrthoDB" id="7464126at2759"/>
<dbReference type="SUPFAM" id="SSF52540">
    <property type="entry name" value="P-loop containing nucleoside triphosphate hydrolases"/>
    <property type="match status" value="1"/>
</dbReference>
<dbReference type="PANTHER" id="PTHR10039">
    <property type="entry name" value="AMELOGENIN"/>
    <property type="match status" value="1"/>
</dbReference>
<dbReference type="PROSITE" id="PS50837">
    <property type="entry name" value="NACHT"/>
    <property type="match status" value="1"/>
</dbReference>
<evidence type="ECO:0000256" key="2">
    <source>
        <dbReference type="PROSITE-ProRule" id="PRU00023"/>
    </source>
</evidence>
<feature type="repeat" description="ANK" evidence="2">
    <location>
        <begin position="1004"/>
        <end position="1036"/>
    </location>
</feature>
<name>A0A8H4KSZ6_9HYPO</name>
<keyword evidence="6" id="KW-1185">Reference proteome</keyword>
<dbReference type="SMART" id="SM00248">
    <property type="entry name" value="ANK"/>
    <property type="match status" value="7"/>
</dbReference>
<dbReference type="PROSITE" id="PS50088">
    <property type="entry name" value="ANK_REPEAT"/>
    <property type="match status" value="6"/>
</dbReference>
<dbReference type="InterPro" id="IPR056125">
    <property type="entry name" value="DUF7708"/>
</dbReference>
<sequence length="1187" mass="133025">MALTLSSNALTIAPKEGDQILQDAVDSFRSVLTDEQRLQLDRIKSLPDTDAVLVFTAELDLQRRNQKGKSIASRLFTVLQSVRDFSAIVDTLVSSNPSIAALVWGSVKLTMLVIVNFTSYYEAFSELFMSLGQVCPRFEQYQALFPNSERVQKALCKFNASIIRCCQYLVVVLKRSWHTQVIHSFWESFQQTFEPYLRELRGYSENVEREIELARTQAEHRNRELERLERDHAASSRSSLGRFIGRTRSDFDKMHQWQLLRDEQLEREKKQKLLDSLSKHDHIKPLKQARQKRYPHTAGWLFQTDEFKRWVNGTTAGFLWCSGKMGSGKTILTQVSNHHILTDKSTPESQVTFFFPRFDEAESLRTETILRCIARQMVNIEDVSGDTMQFLKDIQVDEAVDSQDLARFLLHLLSSTKRPTWIIIDGLDECHKEDRRELIEGLASLASAGSHVKIFVTSRETAPLLIKTAYPGLEQTSMSCSLAQADITGLVNQAVQKCLDDKELLFPIPAVTAVANLIHRFLWVTLQLRELCAQPNNEKVRQAISVRNLPKSLTEIFNRALDRVIAGGNEKITQELLPWIVAAKRPLTLSELEECCFIAILQPYTMKDRYVNGIECIETWFQGLVEVDEETKSVHFVHASVRQFFRGVPARLTFNNFHIQLDKANHHIGEICVTYLNFNDFKTTISRRRQPMPPLAPEDICRKALRNQWSWIKPVSNSRSAAKPKADIEETLASFAQSPEATVQKTIILGHPFLSYAASHWLSHSKGFNDKETKTWSLWKQMLTDGHELSRSPVSDGHHELIDQALVNWGFEVGHSALLHVVATSRELMEQFHESMFEYTIEKGDTALLTAMLQVKKWGSKLTSLCCLSAQKGRLEILKLLVGAGAEINRPKLPENRYDSTPLIEAARMGHARVVQFLLKSGADPNGSTWQFQNALQPAAVLLGLEGPQISKLLIDAGVKVNAEASEATGRTALQEACERGNLETVRILLHAGADVNAPYGQERGGTALQLSIISRDLKIIRLLLDHGADVNAEPARLAGYTALQQTGELGDHGHQVTPCIIAKLLLEEGADVNAKPAERAGCTALQLAAKRGHCQLMKLLMDAGADIHAEPAAVDGYTALHAAAKHGQSDAVDLLLRAGADANDRREKSGRTPAALAREEGHINIAEKLEERENQLKNALGMVEIG</sequence>
<dbReference type="PRINTS" id="PR01415">
    <property type="entry name" value="ANKYRIN"/>
</dbReference>
<dbReference type="InterPro" id="IPR036770">
    <property type="entry name" value="Ankyrin_rpt-contain_sf"/>
</dbReference>
<accession>A0A8H4KSZ6</accession>